<sequence>MDRKDYYKPPKQMPQSKPADLIDLNQASLVYITVFAFPADKRHEKQEIHVSAPGAGPWAVGSTQSCSWWSNNIKSDAKVIVEIKSVSSGKACWKGEAECGTGTLDFKIGSDWDTKDSYYCYVYLKEDETCYGKGGEFTLISSYGYGYGEKKDYSYSKSDDYSKKTY</sequence>
<proteinExistence type="predicted"/>
<accession>A0ACA9MD84</accession>
<protein>
    <submittedName>
        <fullName evidence="1">7000_t:CDS:1</fullName>
    </submittedName>
</protein>
<dbReference type="EMBL" id="CAJVPU010008542">
    <property type="protein sequence ID" value="CAG8585170.1"/>
    <property type="molecule type" value="Genomic_DNA"/>
</dbReference>
<reference evidence="1" key="1">
    <citation type="submission" date="2021-06" db="EMBL/GenBank/DDBJ databases">
        <authorList>
            <person name="Kallberg Y."/>
            <person name="Tangrot J."/>
            <person name="Rosling A."/>
        </authorList>
    </citation>
    <scope>NUCLEOTIDE SEQUENCE</scope>
    <source>
        <strain evidence="1">IL203A</strain>
    </source>
</reference>
<dbReference type="Proteomes" id="UP000789702">
    <property type="component" value="Unassembled WGS sequence"/>
</dbReference>
<gene>
    <name evidence="1" type="ORF">DHETER_LOCUS6636</name>
</gene>
<evidence type="ECO:0000313" key="1">
    <source>
        <dbReference type="EMBL" id="CAG8585170.1"/>
    </source>
</evidence>
<name>A0ACA9MD84_9GLOM</name>
<organism evidence="1 2">
    <name type="scientific">Dentiscutata heterogama</name>
    <dbReference type="NCBI Taxonomy" id="1316150"/>
    <lineage>
        <taxon>Eukaryota</taxon>
        <taxon>Fungi</taxon>
        <taxon>Fungi incertae sedis</taxon>
        <taxon>Mucoromycota</taxon>
        <taxon>Glomeromycotina</taxon>
        <taxon>Glomeromycetes</taxon>
        <taxon>Diversisporales</taxon>
        <taxon>Gigasporaceae</taxon>
        <taxon>Dentiscutata</taxon>
    </lineage>
</organism>
<comment type="caution">
    <text evidence="1">The sequence shown here is derived from an EMBL/GenBank/DDBJ whole genome shotgun (WGS) entry which is preliminary data.</text>
</comment>
<keyword evidence="2" id="KW-1185">Reference proteome</keyword>
<evidence type="ECO:0000313" key="2">
    <source>
        <dbReference type="Proteomes" id="UP000789702"/>
    </source>
</evidence>